<evidence type="ECO:0000259" key="6">
    <source>
        <dbReference type="Pfam" id="PF08544"/>
    </source>
</evidence>
<dbReference type="InterPro" id="IPR036554">
    <property type="entry name" value="GHMP_kinase_C_sf"/>
</dbReference>
<evidence type="ECO:0000256" key="4">
    <source>
        <dbReference type="SAM" id="MobiDB-lite"/>
    </source>
</evidence>
<dbReference type="EMBL" id="LVLJ01003929">
    <property type="protein sequence ID" value="OAE19128.1"/>
    <property type="molecule type" value="Genomic_DNA"/>
</dbReference>
<dbReference type="InterPro" id="IPR020568">
    <property type="entry name" value="Ribosomal_Su5_D2-typ_SF"/>
</dbReference>
<evidence type="ECO:0008006" key="10">
    <source>
        <dbReference type="Google" id="ProtNLM"/>
    </source>
</evidence>
<dbReference type="PRINTS" id="PR00473">
    <property type="entry name" value="GALCTOKINASE"/>
</dbReference>
<evidence type="ECO:0000256" key="2">
    <source>
        <dbReference type="ARBA" id="ARBA00022741"/>
    </source>
</evidence>
<evidence type="ECO:0000259" key="7">
    <source>
        <dbReference type="Pfam" id="PF10509"/>
    </source>
</evidence>
<dbReference type="InterPro" id="IPR013750">
    <property type="entry name" value="GHMP_kinase_C_dom"/>
</dbReference>
<keyword evidence="3" id="KW-0067">ATP-binding</keyword>
<dbReference type="Gene3D" id="3.30.70.3170">
    <property type="match status" value="1"/>
</dbReference>
<dbReference type="PROSITE" id="PS00106">
    <property type="entry name" value="GALACTOKINASE"/>
    <property type="match status" value="1"/>
</dbReference>
<accession>A0A176VDW8</accession>
<dbReference type="SUPFAM" id="SSF55060">
    <property type="entry name" value="GHMP Kinase, C-terminal domain"/>
    <property type="match status" value="1"/>
</dbReference>
<dbReference type="PRINTS" id="PR00959">
    <property type="entry name" value="MEVGALKINASE"/>
</dbReference>
<feature type="domain" description="GHMP kinase N-terminal" evidence="5">
    <location>
        <begin position="249"/>
        <end position="333"/>
    </location>
</feature>
<dbReference type="Pfam" id="PF00288">
    <property type="entry name" value="GHMP_kinases_N"/>
    <property type="match status" value="1"/>
</dbReference>
<feature type="domain" description="GHMP kinase C-terminal" evidence="6">
    <location>
        <begin position="508"/>
        <end position="577"/>
    </location>
</feature>
<evidence type="ECO:0000313" key="8">
    <source>
        <dbReference type="EMBL" id="OAE19128.1"/>
    </source>
</evidence>
<dbReference type="GO" id="GO:0006012">
    <property type="term" value="P:galactose metabolic process"/>
    <property type="evidence" value="ECO:0007669"/>
    <property type="project" value="InterPro"/>
</dbReference>
<dbReference type="GO" id="GO:0005524">
    <property type="term" value="F:ATP binding"/>
    <property type="evidence" value="ECO:0007669"/>
    <property type="project" value="UniProtKB-KW"/>
</dbReference>
<dbReference type="PANTHER" id="PTHR10457">
    <property type="entry name" value="MEVALONATE KINASE/GALACTOKINASE"/>
    <property type="match status" value="1"/>
</dbReference>
<comment type="caution">
    <text evidence="8">The sequence shown here is derived from an EMBL/GenBank/DDBJ whole genome shotgun (WGS) entry which is preliminary data.</text>
</comment>
<evidence type="ECO:0000256" key="3">
    <source>
        <dbReference type="ARBA" id="ARBA00022840"/>
    </source>
</evidence>
<dbReference type="Pfam" id="PF08544">
    <property type="entry name" value="GHMP_kinases_C"/>
    <property type="match status" value="1"/>
</dbReference>
<dbReference type="InterPro" id="IPR014721">
    <property type="entry name" value="Ribsml_uS5_D2-typ_fold_subgr"/>
</dbReference>
<dbReference type="PANTHER" id="PTHR10457:SF7">
    <property type="entry name" value="GALACTOKINASE-RELATED"/>
    <property type="match status" value="1"/>
</dbReference>
<dbReference type="Proteomes" id="UP000077202">
    <property type="component" value="Unassembled WGS sequence"/>
</dbReference>
<evidence type="ECO:0000256" key="1">
    <source>
        <dbReference type="ARBA" id="ARBA00006566"/>
    </source>
</evidence>
<dbReference type="AlphaFoldDB" id="A0A176VDW8"/>
<feature type="compositionally biased region" description="Basic residues" evidence="4">
    <location>
        <begin position="90"/>
        <end position="109"/>
    </location>
</feature>
<protein>
    <recommendedName>
        <fullName evidence="10">Galactokinase</fullName>
    </recommendedName>
</protein>
<dbReference type="FunFam" id="1.20.1440.340:FF:000002">
    <property type="entry name" value="Galactokinase"/>
    <property type="match status" value="1"/>
</dbReference>
<comment type="similarity">
    <text evidence="1">Belongs to the GHMP kinase family. GalK subfamily.</text>
</comment>
<gene>
    <name evidence="8" type="ORF">AXG93_2062s1390</name>
</gene>
<name>A0A176VDW8_MARPO</name>
<keyword evidence="2" id="KW-0547">Nucleotide-binding</keyword>
<dbReference type="GO" id="GO:0004335">
    <property type="term" value="F:galactokinase activity"/>
    <property type="evidence" value="ECO:0007669"/>
    <property type="project" value="InterPro"/>
</dbReference>
<dbReference type="InterPro" id="IPR019741">
    <property type="entry name" value="Galactokinase_CS"/>
</dbReference>
<dbReference type="NCBIfam" id="TIGR00131">
    <property type="entry name" value="gal_kin"/>
    <property type="match status" value="1"/>
</dbReference>
<reference evidence="8" key="1">
    <citation type="submission" date="2016-03" db="EMBL/GenBank/DDBJ databases">
        <title>Mechanisms controlling the formation of the plant cell surface in tip-growing cells are functionally conserved among land plants.</title>
        <authorList>
            <person name="Honkanen S."/>
            <person name="Jones V.A."/>
            <person name="Morieri G."/>
            <person name="Champion C."/>
            <person name="Hetherington A.J."/>
            <person name="Kelly S."/>
            <person name="Saint-Marcoux D."/>
            <person name="Proust H."/>
            <person name="Prescott H."/>
            <person name="Dolan L."/>
        </authorList>
    </citation>
    <scope>NUCLEOTIDE SEQUENCE [LARGE SCALE GENOMIC DNA]</scope>
    <source>
        <tissue evidence="8">Whole gametophyte</tissue>
    </source>
</reference>
<dbReference type="GO" id="GO:0005829">
    <property type="term" value="C:cytosol"/>
    <property type="evidence" value="ECO:0007669"/>
    <property type="project" value="TreeGrafter"/>
</dbReference>
<evidence type="ECO:0000313" key="9">
    <source>
        <dbReference type="Proteomes" id="UP000077202"/>
    </source>
</evidence>
<keyword evidence="9" id="KW-1185">Reference proteome</keyword>
<feature type="region of interest" description="Disordered" evidence="4">
    <location>
        <begin position="1"/>
        <end position="35"/>
    </location>
</feature>
<organism evidence="8 9">
    <name type="scientific">Marchantia polymorpha subsp. ruderalis</name>
    <dbReference type="NCBI Taxonomy" id="1480154"/>
    <lineage>
        <taxon>Eukaryota</taxon>
        <taxon>Viridiplantae</taxon>
        <taxon>Streptophyta</taxon>
        <taxon>Embryophyta</taxon>
        <taxon>Marchantiophyta</taxon>
        <taxon>Marchantiopsida</taxon>
        <taxon>Marchantiidae</taxon>
        <taxon>Marchantiales</taxon>
        <taxon>Marchantiaceae</taxon>
        <taxon>Marchantia</taxon>
    </lineage>
</organism>
<sequence length="612" mass="65950">MAGDDRTVSTPPPPPPPLPEPTSNEPDSSSSSSSWRIDTFEEVRVRVVVVLRSKHSRSSQKSTAIRSTSFGSSNWIRHGEDRLIDVGRISRSRQRRAGNSHRSRGRRRMGAAGREAVPTFASLEDVYGQGSSLLEAQGRYQRLRQKFCELYGQGEPELYSRAPGRVNLIGEHIDYEGYSVLPMALLHDTVVAIRRQNASASASGHIPTLNVANTDDDRFPRCSFPADPSQDVDRANHVWANYFLCGYKGVFEHLQAKGRDVGPPVGFDVLVDGVVPIGAGVSSSSALVCSSAIAVMAALGLSFSKQEVSEFACVCERHIGTQSGGMDQAISLMADAGVAKLIDFDPIRASDVALPPKGAFVIANSLTVSTKAVSAATKYNCRVVECRLAAMVLAVKLGMAHELVRDVRTLSDVEGLCMAYAGERDSSSPLLAVKAHLHGEPYSAQEIESILRLSLPELMAHSPSSLEVLAAAEKFHLHDRADHVYSEARRVFAFRDAVQSGDSEDATLTRLGSLMDESHASCRDLYACSCAELEELVKVCRANGALGARLTGAGWGGCVVALVDAGSVPSFIQSLKRDFFRSRIDSGAIREQDLNDYVFASKPSGGAAILKL</sequence>
<feature type="domain" description="Galactokinase N-terminal" evidence="7">
    <location>
        <begin position="145"/>
        <end position="195"/>
    </location>
</feature>
<dbReference type="Gene3D" id="1.20.1440.340">
    <property type="match status" value="1"/>
</dbReference>
<dbReference type="Gene3D" id="3.30.230.10">
    <property type="match status" value="1"/>
</dbReference>
<dbReference type="Pfam" id="PF10509">
    <property type="entry name" value="GalKase_gal_bdg"/>
    <property type="match status" value="1"/>
</dbReference>
<proteinExistence type="inferred from homology"/>
<evidence type="ECO:0000259" key="5">
    <source>
        <dbReference type="Pfam" id="PF00288"/>
    </source>
</evidence>
<dbReference type="InterPro" id="IPR000705">
    <property type="entry name" value="Galactokinase"/>
</dbReference>
<feature type="region of interest" description="Disordered" evidence="4">
    <location>
        <begin position="90"/>
        <end position="113"/>
    </location>
</feature>
<dbReference type="InterPro" id="IPR006204">
    <property type="entry name" value="GHMP_kinase_N_dom"/>
</dbReference>
<feature type="compositionally biased region" description="Pro residues" evidence="4">
    <location>
        <begin position="10"/>
        <end position="20"/>
    </location>
</feature>
<dbReference type="InterPro" id="IPR019539">
    <property type="entry name" value="GalKase_N"/>
</dbReference>
<dbReference type="SUPFAM" id="SSF54211">
    <property type="entry name" value="Ribosomal protein S5 domain 2-like"/>
    <property type="match status" value="1"/>
</dbReference>